<name>A0ABT7LMA5_9BURK</name>
<evidence type="ECO:0000313" key="11">
    <source>
        <dbReference type="Proteomes" id="UP001238603"/>
    </source>
</evidence>
<sequence length="527" mass="57913">MLKDLWQELILDTRRFWHTLPDALRAGWRSALLAWALCTVAAIALLWPSFESMVGIWARSDTFAHGYLVFPAVLWLIWRRRYDCLVMQPRPWWPGLVLLALLVPGWLVVRLAHVNAAEHFAIVAVLVLLVPVVFGRAIGMRLLFPLSFSFFAVPFGEFLLPTLMNSTADFTVAALRASGIPVYREGLEFVIPSGHWSVVEACSGIRYLIASFMVGTLFAYINYRGAGRRVVFGVVSLIVPLVANWLRAYMIVMIGHLSGNELATGVDHIIYGWIFFGLVMTLLYMVGIRYVDAPLVEPQPAVPVSPAAPRAPWAQAALVVALLALPAGWAYHVEHLAGASAPVALSPLSLTAQGWTRLESPAKSGWKPAYGGASAEEHACYLKDGRSFCVWVLFYRGQDEERKVMNSENRLAGFKDEWVVVPDSAGAGSAGLSPVWQAAGLRQRLHVSGAREELQVLQTHWIDGSFTNSAVRARLLTAWCRLAGRVDNAAAVFIYAPAAEEGAPALAELMPAVTPAIQGYLQSQSQR</sequence>
<keyword evidence="7 8" id="KW-0472">Membrane</keyword>
<dbReference type="NCBIfam" id="TIGR02602">
    <property type="entry name" value="8TM_EpsH"/>
    <property type="match status" value="1"/>
</dbReference>
<keyword evidence="11" id="KW-1185">Reference proteome</keyword>
<dbReference type="NCBIfam" id="TIGR04178">
    <property type="entry name" value="exo_archaeo"/>
    <property type="match status" value="1"/>
</dbReference>
<feature type="transmembrane region" description="Helical" evidence="8">
    <location>
        <begin position="270"/>
        <end position="291"/>
    </location>
</feature>
<dbReference type="Pfam" id="PF11984">
    <property type="entry name" value="DUF3485"/>
    <property type="match status" value="1"/>
</dbReference>
<evidence type="ECO:0000256" key="2">
    <source>
        <dbReference type="ARBA" id="ARBA00022475"/>
    </source>
</evidence>
<comment type="subcellular location">
    <subcellularLocation>
        <location evidence="1">Cell membrane</location>
        <topology evidence="1">Multi-pass membrane protein</topology>
    </subcellularLocation>
</comment>
<proteinExistence type="predicted"/>
<protein>
    <submittedName>
        <fullName evidence="10">Exosortase A</fullName>
        <ecNumber evidence="10">3.4.22.-</ecNumber>
    </submittedName>
</protein>
<evidence type="ECO:0000313" key="10">
    <source>
        <dbReference type="EMBL" id="MDL5033996.1"/>
    </source>
</evidence>
<dbReference type="RefSeq" id="WP_285984073.1">
    <property type="nucleotide sequence ID" value="NZ_JASVDS010000006.1"/>
</dbReference>
<comment type="caution">
    <text evidence="10">The sequence shown here is derived from an EMBL/GenBank/DDBJ whole genome shotgun (WGS) entry which is preliminary data.</text>
</comment>
<dbReference type="EC" id="3.4.22.-" evidence="10"/>
<feature type="transmembrane region" description="Helical" evidence="8">
    <location>
        <begin position="205"/>
        <end position="223"/>
    </location>
</feature>
<feature type="transmembrane region" description="Helical" evidence="8">
    <location>
        <begin position="230"/>
        <end position="250"/>
    </location>
</feature>
<keyword evidence="4 8" id="KW-0812">Transmembrane</keyword>
<feature type="transmembrane region" description="Helical" evidence="8">
    <location>
        <begin position="142"/>
        <end position="160"/>
    </location>
</feature>
<gene>
    <name evidence="10" type="primary">xrtA</name>
    <name evidence="10" type="ORF">QRD43_18975</name>
</gene>
<keyword evidence="6 8" id="KW-1133">Transmembrane helix</keyword>
<keyword evidence="5 10" id="KW-0378">Hydrolase</keyword>
<dbReference type="Pfam" id="PF09721">
    <property type="entry name" value="Exosortase_EpsH"/>
    <property type="match status" value="1"/>
</dbReference>
<evidence type="ECO:0000256" key="8">
    <source>
        <dbReference type="SAM" id="Phobius"/>
    </source>
</evidence>
<feature type="domain" description="Methanolan biosynthesis EpsI" evidence="9">
    <location>
        <begin position="318"/>
        <end position="519"/>
    </location>
</feature>
<keyword evidence="3" id="KW-0645">Protease</keyword>
<dbReference type="InterPro" id="IPR013426">
    <property type="entry name" value="EpsH-like"/>
</dbReference>
<feature type="transmembrane region" description="Helical" evidence="8">
    <location>
        <begin position="32"/>
        <end position="50"/>
    </location>
</feature>
<accession>A0ABT7LMA5</accession>
<evidence type="ECO:0000256" key="3">
    <source>
        <dbReference type="ARBA" id="ARBA00022670"/>
    </source>
</evidence>
<evidence type="ECO:0000259" key="9">
    <source>
        <dbReference type="Pfam" id="PF11984"/>
    </source>
</evidence>
<feature type="transmembrane region" description="Helical" evidence="8">
    <location>
        <begin position="91"/>
        <end position="113"/>
    </location>
</feature>
<dbReference type="NCBIfam" id="TIGR03109">
    <property type="entry name" value="exosort_XrtA"/>
    <property type="match status" value="1"/>
</dbReference>
<keyword evidence="2" id="KW-1003">Cell membrane</keyword>
<dbReference type="Proteomes" id="UP001238603">
    <property type="component" value="Unassembled WGS sequence"/>
</dbReference>
<dbReference type="GO" id="GO:0016787">
    <property type="term" value="F:hydrolase activity"/>
    <property type="evidence" value="ECO:0007669"/>
    <property type="project" value="UniProtKB-KW"/>
</dbReference>
<evidence type="ECO:0000256" key="7">
    <source>
        <dbReference type="ARBA" id="ARBA00023136"/>
    </source>
</evidence>
<feature type="transmembrane region" description="Helical" evidence="8">
    <location>
        <begin position="312"/>
        <end position="331"/>
    </location>
</feature>
<dbReference type="NCBIfam" id="TIGR02914">
    <property type="entry name" value="EpsI_fam"/>
    <property type="match status" value="1"/>
</dbReference>
<feature type="transmembrane region" description="Helical" evidence="8">
    <location>
        <begin position="62"/>
        <end position="79"/>
    </location>
</feature>
<dbReference type="EMBL" id="JASVDS010000006">
    <property type="protein sequence ID" value="MDL5033996.1"/>
    <property type="molecule type" value="Genomic_DNA"/>
</dbReference>
<dbReference type="InterPro" id="IPR026392">
    <property type="entry name" value="Exo/Archaeosortase_dom"/>
</dbReference>
<evidence type="ECO:0000256" key="1">
    <source>
        <dbReference type="ARBA" id="ARBA00004651"/>
    </source>
</evidence>
<dbReference type="InterPro" id="IPR017540">
    <property type="entry name" value="Exosortase-1"/>
</dbReference>
<feature type="transmembrane region" description="Helical" evidence="8">
    <location>
        <begin position="119"/>
        <end position="135"/>
    </location>
</feature>
<dbReference type="InterPro" id="IPR014263">
    <property type="entry name" value="Methanolan_biosynth_EpsI"/>
</dbReference>
<organism evidence="10 11">
    <name type="scientific">Roseateles subflavus</name>
    <dbReference type="NCBI Taxonomy" id="3053353"/>
    <lineage>
        <taxon>Bacteria</taxon>
        <taxon>Pseudomonadati</taxon>
        <taxon>Pseudomonadota</taxon>
        <taxon>Betaproteobacteria</taxon>
        <taxon>Burkholderiales</taxon>
        <taxon>Sphaerotilaceae</taxon>
        <taxon>Roseateles</taxon>
    </lineage>
</organism>
<evidence type="ECO:0000256" key="5">
    <source>
        <dbReference type="ARBA" id="ARBA00022801"/>
    </source>
</evidence>
<dbReference type="InterPro" id="IPR019127">
    <property type="entry name" value="Exosortase"/>
</dbReference>
<reference evidence="10 11" key="1">
    <citation type="submission" date="2023-06" db="EMBL/GenBank/DDBJ databases">
        <title>Pelomonas sp. APW6 16S ribosomal RNA gene genome sequencing and assembly.</title>
        <authorList>
            <person name="Woo H."/>
        </authorList>
    </citation>
    <scope>NUCLEOTIDE SEQUENCE [LARGE SCALE GENOMIC DNA]</scope>
    <source>
        <strain evidence="10 11">APW6</strain>
    </source>
</reference>
<evidence type="ECO:0000256" key="4">
    <source>
        <dbReference type="ARBA" id="ARBA00022692"/>
    </source>
</evidence>
<evidence type="ECO:0000256" key="6">
    <source>
        <dbReference type="ARBA" id="ARBA00022989"/>
    </source>
</evidence>